<name>A0A552V698_9FLAO</name>
<organism evidence="1 2">
    <name type="scientific">Flavobacterium zepuense</name>
    <dbReference type="NCBI Taxonomy" id="2593302"/>
    <lineage>
        <taxon>Bacteria</taxon>
        <taxon>Pseudomonadati</taxon>
        <taxon>Bacteroidota</taxon>
        <taxon>Flavobacteriia</taxon>
        <taxon>Flavobacteriales</taxon>
        <taxon>Flavobacteriaceae</taxon>
        <taxon>Flavobacterium</taxon>
    </lineage>
</organism>
<dbReference type="InterPro" id="IPR025365">
    <property type="entry name" value="DUF4269"/>
</dbReference>
<keyword evidence="2" id="KW-1185">Reference proteome</keyword>
<dbReference type="AlphaFoldDB" id="A0A552V698"/>
<dbReference type="Pfam" id="PF14091">
    <property type="entry name" value="DUF4269"/>
    <property type="match status" value="1"/>
</dbReference>
<protein>
    <submittedName>
        <fullName evidence="1">DUF4269 domain-containing protein</fullName>
    </submittedName>
</protein>
<evidence type="ECO:0000313" key="1">
    <source>
        <dbReference type="EMBL" id="TRW26000.1"/>
    </source>
</evidence>
<dbReference type="Proteomes" id="UP000320643">
    <property type="component" value="Unassembled WGS sequence"/>
</dbReference>
<comment type="caution">
    <text evidence="1">The sequence shown here is derived from an EMBL/GenBank/DDBJ whole genome shotgun (WGS) entry which is preliminary data.</text>
</comment>
<dbReference type="EMBL" id="VJVZ01000003">
    <property type="protein sequence ID" value="TRW26000.1"/>
    <property type="molecule type" value="Genomic_DNA"/>
</dbReference>
<proteinExistence type="predicted"/>
<dbReference type="OrthoDB" id="6402248at2"/>
<gene>
    <name evidence="1" type="ORF">FMM05_06890</name>
</gene>
<accession>A0A552V698</accession>
<evidence type="ECO:0000313" key="2">
    <source>
        <dbReference type="Proteomes" id="UP000320643"/>
    </source>
</evidence>
<sequence>MQREAFTVLTRHNIMPLLGGYTPMLAGTFPLDIAVKGSDLDILCYWQDAEVFKQDVTRHFSGFNGFTLREAIINNQKSIIANFFADGLEVEIFGQNIPVKEQLGYSHMVIEYKILQQKGDDFKNKIIALKQSGLKTEPAFAQLLGLNGNPYLALLEYVL</sequence>
<reference evidence="1 2" key="1">
    <citation type="submission" date="2019-07" db="EMBL/GenBank/DDBJ databases">
        <title>Flavobacterium sp. nov., isolated from glacier ice.</title>
        <authorList>
            <person name="Liu Q."/>
            <person name="Xin Y.-H."/>
        </authorList>
    </citation>
    <scope>NUCLEOTIDE SEQUENCE [LARGE SCALE GENOMIC DNA]</scope>
    <source>
        <strain evidence="1 2">ZT4R6</strain>
    </source>
</reference>